<evidence type="ECO:0000313" key="2">
    <source>
        <dbReference type="Proteomes" id="UP001180616"/>
    </source>
</evidence>
<name>A0ABY9R097_9BACT</name>
<reference evidence="1" key="1">
    <citation type="submission" date="2023-09" db="EMBL/GenBank/DDBJ databases">
        <authorList>
            <consortium name="CW5 consortium"/>
            <person name="Lu C.-W."/>
        </authorList>
    </citation>
    <scope>NUCLEOTIDE SEQUENCE</scope>
    <source>
        <strain evidence="1">KPS</strain>
    </source>
</reference>
<proteinExistence type="predicted"/>
<dbReference type="EMBL" id="CP133659">
    <property type="protein sequence ID" value="WMW64413.1"/>
    <property type="molecule type" value="Genomic_DNA"/>
</dbReference>
<keyword evidence="2" id="KW-1185">Reference proteome</keyword>
<accession>A0ABY9R097</accession>
<organism evidence="1 2">
    <name type="scientific">Nitratidesulfovibrio liaohensis</name>
    <dbReference type="NCBI Taxonomy" id="2604158"/>
    <lineage>
        <taxon>Bacteria</taxon>
        <taxon>Pseudomonadati</taxon>
        <taxon>Thermodesulfobacteriota</taxon>
        <taxon>Desulfovibrionia</taxon>
        <taxon>Desulfovibrionales</taxon>
        <taxon>Desulfovibrionaceae</taxon>
        <taxon>Nitratidesulfovibrio</taxon>
    </lineage>
</organism>
<evidence type="ECO:0000313" key="1">
    <source>
        <dbReference type="EMBL" id="WMW64413.1"/>
    </source>
</evidence>
<dbReference type="Proteomes" id="UP001180616">
    <property type="component" value="Chromosome"/>
</dbReference>
<dbReference type="RefSeq" id="WP_309540506.1">
    <property type="nucleotide sequence ID" value="NZ_CP133659.1"/>
</dbReference>
<gene>
    <name evidence="1" type="ORF">KPS_002425</name>
</gene>
<sequence>MALTGAELAVTVALAKAAEGVDFDTKNGAPCPLCGVRMRVVCTRKWEGGTRLRFHRCENADCLMCRSSGVVKSVQSAHTP</sequence>
<protein>
    <submittedName>
        <fullName evidence="1">Transcriptional regulator</fullName>
    </submittedName>
</protein>